<evidence type="ECO:0000313" key="2">
    <source>
        <dbReference type="Proteomes" id="UP000198878"/>
    </source>
</evidence>
<accession>A0A1H5Q5A4</accession>
<proteinExistence type="predicted"/>
<dbReference type="STRING" id="218821.SAMN05421837_101368"/>
<dbReference type="Proteomes" id="UP000198878">
    <property type="component" value="Unassembled WGS sequence"/>
</dbReference>
<organism evidence="1 2">
    <name type="scientific">Amycolatopsis pretoriensis</name>
    <dbReference type="NCBI Taxonomy" id="218821"/>
    <lineage>
        <taxon>Bacteria</taxon>
        <taxon>Bacillati</taxon>
        <taxon>Actinomycetota</taxon>
        <taxon>Actinomycetes</taxon>
        <taxon>Pseudonocardiales</taxon>
        <taxon>Pseudonocardiaceae</taxon>
        <taxon>Amycolatopsis</taxon>
    </lineage>
</organism>
<dbReference type="RefSeq" id="WP_158104104.1">
    <property type="nucleotide sequence ID" value="NZ_FNUJ01000001.1"/>
</dbReference>
<keyword evidence="2" id="KW-1185">Reference proteome</keyword>
<evidence type="ECO:0000313" key="1">
    <source>
        <dbReference type="EMBL" id="SEF20447.1"/>
    </source>
</evidence>
<protein>
    <submittedName>
        <fullName evidence="1">Uncharacterized protein</fullName>
    </submittedName>
</protein>
<sequence>MYTEAVVAREPVHAVEWLITPLESERTMKVVLHALVEPTDVHRSGYVLRLVTVNSGNT</sequence>
<gene>
    <name evidence="1" type="ORF">SAMN05421837_101368</name>
</gene>
<dbReference type="AlphaFoldDB" id="A0A1H5Q5A4"/>
<name>A0A1H5Q5A4_9PSEU</name>
<reference evidence="2" key="1">
    <citation type="submission" date="2016-10" db="EMBL/GenBank/DDBJ databases">
        <authorList>
            <person name="Varghese N."/>
            <person name="Submissions S."/>
        </authorList>
    </citation>
    <scope>NUCLEOTIDE SEQUENCE [LARGE SCALE GENOMIC DNA]</scope>
    <source>
        <strain evidence="2">DSM 44654</strain>
    </source>
</reference>
<dbReference type="EMBL" id="FNUJ01000001">
    <property type="protein sequence ID" value="SEF20447.1"/>
    <property type="molecule type" value="Genomic_DNA"/>
</dbReference>